<dbReference type="PANTHER" id="PTHR35526">
    <property type="entry name" value="ANTI-SIGMA-F FACTOR RSBW-RELATED"/>
    <property type="match status" value="1"/>
</dbReference>
<dbReference type="Gene3D" id="3.30.565.10">
    <property type="entry name" value="Histidine kinase-like ATPase, C-terminal domain"/>
    <property type="match status" value="1"/>
</dbReference>
<evidence type="ECO:0000313" key="4">
    <source>
        <dbReference type="Proteomes" id="UP000556084"/>
    </source>
</evidence>
<dbReference type="Proteomes" id="UP000556084">
    <property type="component" value="Unassembled WGS sequence"/>
</dbReference>
<dbReference type="RefSeq" id="WP_184349577.1">
    <property type="nucleotide sequence ID" value="NZ_JACHJH010000003.1"/>
</dbReference>
<protein>
    <submittedName>
        <fullName evidence="3">Anti-sigma regulatory factor (Ser/Thr protein kinase)</fullName>
    </submittedName>
</protein>
<proteinExistence type="predicted"/>
<accession>A0A7W7LQ33</accession>
<evidence type="ECO:0000259" key="2">
    <source>
        <dbReference type="Pfam" id="PF13581"/>
    </source>
</evidence>
<dbReference type="Pfam" id="PF13581">
    <property type="entry name" value="HATPase_c_2"/>
    <property type="match status" value="1"/>
</dbReference>
<organism evidence="3 4">
    <name type="scientific">Streptomyces olivoverticillatus</name>
    <dbReference type="NCBI Taxonomy" id="66427"/>
    <lineage>
        <taxon>Bacteria</taxon>
        <taxon>Bacillati</taxon>
        <taxon>Actinomycetota</taxon>
        <taxon>Actinomycetes</taxon>
        <taxon>Kitasatosporales</taxon>
        <taxon>Streptomycetaceae</taxon>
        <taxon>Streptomyces</taxon>
    </lineage>
</organism>
<dbReference type="SUPFAM" id="SSF55874">
    <property type="entry name" value="ATPase domain of HSP90 chaperone/DNA topoisomerase II/histidine kinase"/>
    <property type="match status" value="1"/>
</dbReference>
<dbReference type="AlphaFoldDB" id="A0A7W7LQ33"/>
<name>A0A7W7LQ33_9ACTN</name>
<sequence>MISRVNKHCTVELQALPQRIGQVRRIVSAQLRYWHLDPLIDPAALAVTELLTNVHQHAEPEKRCTVEIDLVLDQLTVSVRDHDPRLPRIGAAGTGSTHGRGLALVAAVTSSWGVQERQDGGKVVWFTLAVPSAAPAAAPRHTRSAGAAVTFERPPLALPAAAVRTAARSAVPG</sequence>
<keyword evidence="1" id="KW-0418">Kinase</keyword>
<evidence type="ECO:0000313" key="3">
    <source>
        <dbReference type="EMBL" id="MBB4893728.1"/>
    </source>
</evidence>
<dbReference type="PANTHER" id="PTHR35526:SF3">
    <property type="entry name" value="ANTI-SIGMA-F FACTOR RSBW"/>
    <property type="match status" value="1"/>
</dbReference>
<dbReference type="InterPro" id="IPR050267">
    <property type="entry name" value="Anti-sigma-factor_SerPK"/>
</dbReference>
<keyword evidence="1" id="KW-0723">Serine/threonine-protein kinase</keyword>
<reference evidence="3 4" key="1">
    <citation type="submission" date="2020-08" db="EMBL/GenBank/DDBJ databases">
        <title>Genomic Encyclopedia of Type Strains, Phase III (KMG-III): the genomes of soil and plant-associated and newly described type strains.</title>
        <authorList>
            <person name="Whitman W."/>
        </authorList>
    </citation>
    <scope>NUCLEOTIDE SEQUENCE [LARGE SCALE GENOMIC DNA]</scope>
    <source>
        <strain evidence="3 4">CECT 3266</strain>
    </source>
</reference>
<feature type="domain" description="Histidine kinase/HSP90-like ATPase" evidence="2">
    <location>
        <begin position="14"/>
        <end position="127"/>
    </location>
</feature>
<dbReference type="InterPro" id="IPR036890">
    <property type="entry name" value="HATPase_C_sf"/>
</dbReference>
<dbReference type="CDD" id="cd16936">
    <property type="entry name" value="HATPase_RsbW-like"/>
    <property type="match status" value="1"/>
</dbReference>
<comment type="caution">
    <text evidence="3">The sequence shown here is derived from an EMBL/GenBank/DDBJ whole genome shotgun (WGS) entry which is preliminary data.</text>
</comment>
<dbReference type="InterPro" id="IPR003594">
    <property type="entry name" value="HATPase_dom"/>
</dbReference>
<keyword evidence="4" id="KW-1185">Reference proteome</keyword>
<evidence type="ECO:0000256" key="1">
    <source>
        <dbReference type="ARBA" id="ARBA00022527"/>
    </source>
</evidence>
<dbReference type="GO" id="GO:0004674">
    <property type="term" value="F:protein serine/threonine kinase activity"/>
    <property type="evidence" value="ECO:0007669"/>
    <property type="project" value="UniProtKB-KW"/>
</dbReference>
<keyword evidence="1" id="KW-0808">Transferase</keyword>
<gene>
    <name evidence="3" type="ORF">FHS39_002759</name>
</gene>
<dbReference type="EMBL" id="JACHJH010000003">
    <property type="protein sequence ID" value="MBB4893728.1"/>
    <property type="molecule type" value="Genomic_DNA"/>
</dbReference>